<dbReference type="InterPro" id="IPR036291">
    <property type="entry name" value="NAD(P)-bd_dom_sf"/>
</dbReference>
<evidence type="ECO:0000313" key="1">
    <source>
        <dbReference type="EMBL" id="MBP2327309.1"/>
    </source>
</evidence>
<name>A0ABS4TTI3_9PSEU</name>
<proteinExistence type="predicted"/>
<dbReference type="Gene3D" id="3.40.50.720">
    <property type="entry name" value="NAD(P)-binding Rossmann-like Domain"/>
    <property type="match status" value="1"/>
</dbReference>
<dbReference type="Proteomes" id="UP001519332">
    <property type="component" value="Unassembled WGS sequence"/>
</dbReference>
<sequence>MFDFHVIDGTAVRQIVADDRAHLTNLIREAYLAHHAGDFRNPGSGFLRFPDRPDCRIIALPAHLGGDYDIAGLKWIASFPSNITANVPRASAVLLLNDGATGYPFACLEAAQISAARTAASAAVAAEALHGSHTVDRVAVVGAGVIARTIIDFLAAREWKIGRIDIHDLNSDYAALLAQHATAAHGYEAAVANSISDADIVIFATTAGEPHVTDPKTFRPGRLVLNISLRDLAPEIIVEADNILDSVEHCLTANTSPHLAEQRYGHRDFVTGTLAQVLLGQVKPAGDRPVIFSPFGMGVLDLVVGWHVFRGAVAADRTHTITDFFGQTERWATTHA</sequence>
<dbReference type="EC" id="4.3.1.12" evidence="1"/>
<evidence type="ECO:0000313" key="2">
    <source>
        <dbReference type="Proteomes" id="UP001519332"/>
    </source>
</evidence>
<dbReference type="RefSeq" id="WP_209644279.1">
    <property type="nucleotide sequence ID" value="NZ_JAGINW010000001.1"/>
</dbReference>
<dbReference type="InterPro" id="IPR023401">
    <property type="entry name" value="ODC_N"/>
</dbReference>
<dbReference type="PIRSF" id="PIRSF001439">
    <property type="entry name" value="CryM"/>
    <property type="match status" value="1"/>
</dbReference>
<dbReference type="GO" id="GO:0008473">
    <property type="term" value="F:ornithine cyclodeaminase activity"/>
    <property type="evidence" value="ECO:0007669"/>
    <property type="project" value="UniProtKB-EC"/>
</dbReference>
<dbReference type="PANTHER" id="PTHR13812:SF19">
    <property type="entry name" value="KETIMINE REDUCTASE MU-CRYSTALLIN"/>
    <property type="match status" value="1"/>
</dbReference>
<keyword evidence="1" id="KW-0456">Lyase</keyword>
<keyword evidence="2" id="KW-1185">Reference proteome</keyword>
<gene>
    <name evidence="1" type="ORF">JOF56_007694</name>
</gene>
<organism evidence="1 2">
    <name type="scientific">Kibdelosporangium banguiense</name>
    <dbReference type="NCBI Taxonomy" id="1365924"/>
    <lineage>
        <taxon>Bacteria</taxon>
        <taxon>Bacillati</taxon>
        <taxon>Actinomycetota</taxon>
        <taxon>Actinomycetes</taxon>
        <taxon>Pseudonocardiales</taxon>
        <taxon>Pseudonocardiaceae</taxon>
        <taxon>Kibdelosporangium</taxon>
    </lineage>
</organism>
<accession>A0ABS4TTI3</accession>
<dbReference type="InterPro" id="IPR003462">
    <property type="entry name" value="ODC_Mu_crystall"/>
</dbReference>
<dbReference type="EMBL" id="JAGINW010000001">
    <property type="protein sequence ID" value="MBP2327309.1"/>
    <property type="molecule type" value="Genomic_DNA"/>
</dbReference>
<dbReference type="Pfam" id="PF02423">
    <property type="entry name" value="OCD_Mu_crystall"/>
    <property type="match status" value="1"/>
</dbReference>
<dbReference type="InterPro" id="IPR023866">
    <property type="entry name" value="SbnB"/>
</dbReference>
<protein>
    <submittedName>
        <fullName evidence="1">Ornithine cyclodeaminase</fullName>
        <ecNumber evidence="1">4.3.1.12</ecNumber>
    </submittedName>
</protein>
<reference evidence="1 2" key="1">
    <citation type="submission" date="2021-03" db="EMBL/GenBank/DDBJ databases">
        <title>Sequencing the genomes of 1000 actinobacteria strains.</title>
        <authorList>
            <person name="Klenk H.-P."/>
        </authorList>
    </citation>
    <scope>NUCLEOTIDE SEQUENCE [LARGE SCALE GENOMIC DNA]</scope>
    <source>
        <strain evidence="1 2">DSM 46670</strain>
    </source>
</reference>
<dbReference type="Gene3D" id="3.30.1780.10">
    <property type="entry name" value="ornithine cyclodeaminase, domain 1"/>
    <property type="match status" value="1"/>
</dbReference>
<dbReference type="NCBIfam" id="TIGR03944">
    <property type="entry name" value="dehyd_SbnB_fam"/>
    <property type="match status" value="1"/>
</dbReference>
<comment type="caution">
    <text evidence="1">The sequence shown here is derived from an EMBL/GenBank/DDBJ whole genome shotgun (WGS) entry which is preliminary data.</text>
</comment>
<dbReference type="PANTHER" id="PTHR13812">
    <property type="entry name" value="KETIMINE REDUCTASE MU-CRYSTALLIN"/>
    <property type="match status" value="1"/>
</dbReference>
<dbReference type="SUPFAM" id="SSF51735">
    <property type="entry name" value="NAD(P)-binding Rossmann-fold domains"/>
    <property type="match status" value="1"/>
</dbReference>